<sequence>MAELRSFIFIDRLQPQTMSYLGTWIKGALPRANMAAQIIEVAPGLDIEGVTDVALKHAEVKAGILVVERQFGYLEFHGETGAVKAAADAALDSLGGDIDAAVRPTILASRIISSIDHQHAFLINRNKIGSMVLPGESLFVLEVQPASYAILATNEAEKAADVKVVDFRMIGATGRVYLSGAEADVRQAADAAREALLRSAP</sequence>
<dbReference type="InterPro" id="IPR037233">
    <property type="entry name" value="CcmK-like_sf"/>
</dbReference>
<dbReference type="RefSeq" id="WP_316514547.1">
    <property type="nucleotide sequence ID" value="NZ_OY726395.1"/>
</dbReference>
<dbReference type="Gene3D" id="3.30.70.1710">
    <property type="match status" value="2"/>
</dbReference>
<feature type="domain" description="BMC circularly permuted" evidence="3">
    <location>
        <begin position="3"/>
        <end position="104"/>
    </location>
</feature>
<dbReference type="Proteomes" id="UP001190466">
    <property type="component" value="Chromosome"/>
</dbReference>
<evidence type="ECO:0000313" key="5">
    <source>
        <dbReference type="Proteomes" id="UP001190466"/>
    </source>
</evidence>
<protein>
    <submittedName>
        <fullName evidence="4">BMC domain-containing protein</fullName>
    </submittedName>
</protein>
<dbReference type="InterPro" id="IPR000249">
    <property type="entry name" value="BMC_dom"/>
</dbReference>
<evidence type="ECO:0000259" key="3">
    <source>
        <dbReference type="PROSITE" id="PS51931"/>
    </source>
</evidence>
<keyword evidence="5" id="KW-1185">Reference proteome</keyword>
<proteinExistence type="predicted"/>
<comment type="subcellular location">
    <subcellularLocation>
        <location evidence="1">Bacterial microcompartment</location>
    </subcellularLocation>
</comment>
<dbReference type="InterPro" id="IPR044870">
    <property type="entry name" value="BMC_CP"/>
</dbReference>
<evidence type="ECO:0000256" key="2">
    <source>
        <dbReference type="ARBA" id="ARBA00024446"/>
    </source>
</evidence>
<gene>
    <name evidence="4" type="ORF">MU0050_000852</name>
</gene>
<dbReference type="SMART" id="SM00877">
    <property type="entry name" value="BMC"/>
    <property type="match status" value="2"/>
</dbReference>
<dbReference type="EMBL" id="OY726395">
    <property type="protein sequence ID" value="CAJ1580114.1"/>
    <property type="molecule type" value="Genomic_DNA"/>
</dbReference>
<feature type="domain" description="BMC circularly permuted" evidence="3">
    <location>
        <begin position="105"/>
        <end position="201"/>
    </location>
</feature>
<reference evidence="4 5" key="1">
    <citation type="submission" date="2023-08" db="EMBL/GenBank/DDBJ databases">
        <authorList>
            <person name="Folkvardsen B D."/>
            <person name="Norman A."/>
        </authorList>
    </citation>
    <scope>NUCLEOTIDE SEQUENCE [LARGE SCALE GENOMIC DNA]</scope>
    <source>
        <strain evidence="4 5">Mu0050</strain>
    </source>
</reference>
<dbReference type="CDD" id="cd07052">
    <property type="entry name" value="BMC_like_1_repeat2"/>
    <property type="match status" value="1"/>
</dbReference>
<organism evidence="4 5">
    <name type="scientific">[Mycobacterium] wendilense</name>
    <dbReference type="NCBI Taxonomy" id="3064284"/>
    <lineage>
        <taxon>Bacteria</taxon>
        <taxon>Bacillati</taxon>
        <taxon>Actinomycetota</taxon>
        <taxon>Actinomycetes</taxon>
        <taxon>Mycobacteriales</taxon>
        <taxon>Mycobacteriaceae</taxon>
        <taxon>Mycolicibacter</taxon>
    </lineage>
</organism>
<evidence type="ECO:0000313" key="4">
    <source>
        <dbReference type="EMBL" id="CAJ1580114.1"/>
    </source>
</evidence>
<dbReference type="PROSITE" id="PS51931">
    <property type="entry name" value="BMC_CP"/>
    <property type="match status" value="2"/>
</dbReference>
<keyword evidence="2" id="KW-1283">Bacterial microcompartment</keyword>
<dbReference type="SUPFAM" id="SSF143414">
    <property type="entry name" value="CcmK-like"/>
    <property type="match status" value="2"/>
</dbReference>
<evidence type="ECO:0000256" key="1">
    <source>
        <dbReference type="ARBA" id="ARBA00024322"/>
    </source>
</evidence>
<dbReference type="Pfam" id="PF00936">
    <property type="entry name" value="BMC"/>
    <property type="match status" value="1"/>
</dbReference>
<name>A0ABM9MA25_9MYCO</name>
<accession>A0ABM9MA25</accession>